<evidence type="ECO:0000259" key="15">
    <source>
        <dbReference type="PROSITE" id="PS50262"/>
    </source>
</evidence>
<comment type="subcellular location">
    <subcellularLocation>
        <location evidence="2">Cell membrane</location>
        <topology evidence="2">Multi-pass membrane protein</topology>
    </subcellularLocation>
    <subcellularLocation>
        <location evidence="1">Early endosome</location>
    </subcellularLocation>
</comment>
<evidence type="ECO:0000256" key="5">
    <source>
        <dbReference type="ARBA" id="ARBA00022753"/>
    </source>
</evidence>
<keyword evidence="11" id="KW-0325">Glycoprotein</keyword>
<keyword evidence="7 13" id="KW-0297">G-protein coupled receptor</keyword>
<organism evidence="16 17">
    <name type="scientific">Acipenser oxyrinchus oxyrinchus</name>
    <dbReference type="NCBI Taxonomy" id="40147"/>
    <lineage>
        <taxon>Eukaryota</taxon>
        <taxon>Metazoa</taxon>
        <taxon>Chordata</taxon>
        <taxon>Craniata</taxon>
        <taxon>Vertebrata</taxon>
        <taxon>Euteleostomi</taxon>
        <taxon>Actinopterygii</taxon>
        <taxon>Chondrostei</taxon>
        <taxon>Acipenseriformes</taxon>
        <taxon>Acipenseridae</taxon>
        <taxon>Acipenser</taxon>
    </lineage>
</organism>
<evidence type="ECO:0000256" key="10">
    <source>
        <dbReference type="ARBA" id="ARBA00023170"/>
    </source>
</evidence>
<keyword evidence="10 13" id="KW-0675">Receptor</keyword>
<dbReference type="PANTHER" id="PTHR10489">
    <property type="entry name" value="CELL ADHESION MOLECULE"/>
    <property type="match status" value="1"/>
</dbReference>
<dbReference type="EMBL" id="JAGXEW010000032">
    <property type="protein sequence ID" value="KAK1155139.1"/>
    <property type="molecule type" value="Genomic_DNA"/>
</dbReference>
<feature type="transmembrane region" description="Helical" evidence="14">
    <location>
        <begin position="298"/>
        <end position="322"/>
    </location>
</feature>
<dbReference type="PRINTS" id="PR00657">
    <property type="entry name" value="CCCHEMOKINER"/>
</dbReference>
<dbReference type="GO" id="GO:0005769">
    <property type="term" value="C:early endosome"/>
    <property type="evidence" value="ECO:0007669"/>
    <property type="project" value="UniProtKB-SubCell"/>
</dbReference>
<feature type="transmembrane region" description="Helical" evidence="14">
    <location>
        <begin position="257"/>
        <end position="278"/>
    </location>
</feature>
<evidence type="ECO:0000256" key="4">
    <source>
        <dbReference type="ARBA" id="ARBA00022692"/>
    </source>
</evidence>
<evidence type="ECO:0000256" key="6">
    <source>
        <dbReference type="ARBA" id="ARBA00022989"/>
    </source>
</evidence>
<evidence type="ECO:0000256" key="14">
    <source>
        <dbReference type="SAM" id="Phobius"/>
    </source>
</evidence>
<dbReference type="InterPro" id="IPR000276">
    <property type="entry name" value="GPCR_Rhodpsn"/>
</dbReference>
<comment type="similarity">
    <text evidence="13">Belongs to the G-protein coupled receptor 1 family.</text>
</comment>
<evidence type="ECO:0000256" key="9">
    <source>
        <dbReference type="ARBA" id="ARBA00023157"/>
    </source>
</evidence>
<keyword evidence="8 14" id="KW-0472">Membrane</keyword>
<dbReference type="InterPro" id="IPR017452">
    <property type="entry name" value="GPCR_Rhodpsn_7TM"/>
</dbReference>
<dbReference type="PROSITE" id="PS50262">
    <property type="entry name" value="G_PROTEIN_RECEP_F1_2"/>
    <property type="match status" value="1"/>
</dbReference>
<evidence type="ECO:0000256" key="1">
    <source>
        <dbReference type="ARBA" id="ARBA00004412"/>
    </source>
</evidence>
<feature type="transmembrane region" description="Helical" evidence="14">
    <location>
        <begin position="213"/>
        <end position="236"/>
    </location>
</feature>
<dbReference type="GO" id="GO:0019957">
    <property type="term" value="F:C-C chemokine binding"/>
    <property type="evidence" value="ECO:0007669"/>
    <property type="project" value="TreeGrafter"/>
</dbReference>
<sequence length="369" mass="42417">MKWIAKLPLSHSKTSLAPSSLSSLRRWCTERQHFKMLNESALESWPYWQCFPQSFRSVFHPLLYSLIFVLGLLGNGLVIAVLLQLKRTRNVTDTFILHLALADSLLVITLPFWAAEAVHGWVFGTGLCKFAGFTLKVNFYCGIFFLCCISFDRYLTIVRAVQVSSQRKTMVVNASCVTVWALSILISFPDLIFLKEKKFKNISTCFDDSTIPWQLILSFRLITRFIFPSTLMIFCYSKILHKLSWSQELQKKKAMKVIQAVVVVFFVCWTPYNVVILVDMFLHKGFLEGGDHQGCHLFVARILSLNLGSLHCCLNPILYTFVGDKFRKNLFQLIRSWFFNIQRKARPRDSQGRFLGSVDTFNSVNTTGI</sequence>
<dbReference type="GO" id="GO:0009897">
    <property type="term" value="C:external side of plasma membrane"/>
    <property type="evidence" value="ECO:0007669"/>
    <property type="project" value="TreeGrafter"/>
</dbReference>
<keyword evidence="5" id="KW-0967">Endosome</keyword>
<feature type="domain" description="G-protein coupled receptors family 1 profile" evidence="15">
    <location>
        <begin position="74"/>
        <end position="319"/>
    </location>
</feature>
<feature type="transmembrane region" description="Helical" evidence="14">
    <location>
        <begin position="62"/>
        <end position="83"/>
    </location>
</feature>
<keyword evidence="17" id="KW-1185">Reference proteome</keyword>
<dbReference type="GO" id="GO:0016493">
    <property type="term" value="F:C-C chemokine receptor activity"/>
    <property type="evidence" value="ECO:0007669"/>
    <property type="project" value="TreeGrafter"/>
</dbReference>
<dbReference type="Gene3D" id="1.20.1070.10">
    <property type="entry name" value="Rhodopsin 7-helix transmembrane proteins"/>
    <property type="match status" value="1"/>
</dbReference>
<dbReference type="PANTHER" id="PTHR10489:SF671">
    <property type="entry name" value="C-X-C CHEMOKINE RECEPTOR TYPE 3"/>
    <property type="match status" value="1"/>
</dbReference>
<proteinExistence type="inferred from homology"/>
<dbReference type="PROSITE" id="PS00237">
    <property type="entry name" value="G_PROTEIN_RECEP_F1_1"/>
    <property type="match status" value="1"/>
</dbReference>
<keyword evidence="9" id="KW-1015">Disulfide bond</keyword>
<evidence type="ECO:0000256" key="3">
    <source>
        <dbReference type="ARBA" id="ARBA00022475"/>
    </source>
</evidence>
<dbReference type="SUPFAM" id="SSF81321">
    <property type="entry name" value="Family A G protein-coupled receptor-like"/>
    <property type="match status" value="1"/>
</dbReference>
<evidence type="ECO:0000256" key="12">
    <source>
        <dbReference type="ARBA" id="ARBA00023224"/>
    </source>
</evidence>
<dbReference type="PRINTS" id="PR00237">
    <property type="entry name" value="GPCRRHODOPSN"/>
</dbReference>
<evidence type="ECO:0000313" key="17">
    <source>
        <dbReference type="Proteomes" id="UP001230051"/>
    </source>
</evidence>
<evidence type="ECO:0000256" key="13">
    <source>
        <dbReference type="RuleBase" id="RU000688"/>
    </source>
</evidence>
<comment type="caution">
    <text evidence="16">The sequence shown here is derived from an EMBL/GenBank/DDBJ whole genome shotgun (WGS) entry which is preliminary data.</text>
</comment>
<dbReference type="Proteomes" id="UP001230051">
    <property type="component" value="Unassembled WGS sequence"/>
</dbReference>
<keyword evidence="3" id="KW-1003">Cell membrane</keyword>
<feature type="transmembrane region" description="Helical" evidence="14">
    <location>
        <begin position="95"/>
        <end position="115"/>
    </location>
</feature>
<evidence type="ECO:0000313" key="16">
    <source>
        <dbReference type="EMBL" id="KAK1155139.1"/>
    </source>
</evidence>
<name>A0AAD8CQ61_ACIOX</name>
<protein>
    <submittedName>
        <fullName evidence="16">C-X-C chemokine receptor type 3-like</fullName>
    </submittedName>
</protein>
<gene>
    <name evidence="16" type="primary">Cxcr3</name>
    <name evidence="16" type="ORF">AOXY_G27520</name>
</gene>
<dbReference type="InterPro" id="IPR000355">
    <property type="entry name" value="Chemokine_rcpt"/>
</dbReference>
<keyword evidence="12 13" id="KW-0807">Transducer</keyword>
<dbReference type="AlphaFoldDB" id="A0AAD8CQ61"/>
<reference evidence="16" key="1">
    <citation type="submission" date="2022-02" db="EMBL/GenBank/DDBJ databases">
        <title>Atlantic sturgeon de novo genome assembly.</title>
        <authorList>
            <person name="Stock M."/>
            <person name="Klopp C."/>
            <person name="Guiguen Y."/>
            <person name="Cabau C."/>
            <person name="Parinello H."/>
            <person name="Santidrian Yebra-Pimentel E."/>
            <person name="Kuhl H."/>
            <person name="Dirks R.P."/>
            <person name="Guessner J."/>
            <person name="Wuertz S."/>
            <person name="Du K."/>
            <person name="Schartl M."/>
        </authorList>
    </citation>
    <scope>NUCLEOTIDE SEQUENCE</scope>
    <source>
        <strain evidence="16">STURGEONOMICS-FGT-2020</strain>
        <tissue evidence="16">Whole blood</tissue>
    </source>
</reference>
<accession>A0AAD8CQ61</accession>
<evidence type="ECO:0000256" key="7">
    <source>
        <dbReference type="ARBA" id="ARBA00023040"/>
    </source>
</evidence>
<dbReference type="GO" id="GO:0007204">
    <property type="term" value="P:positive regulation of cytosolic calcium ion concentration"/>
    <property type="evidence" value="ECO:0007669"/>
    <property type="project" value="TreeGrafter"/>
</dbReference>
<feature type="transmembrane region" description="Helical" evidence="14">
    <location>
        <begin position="121"/>
        <end position="149"/>
    </location>
</feature>
<evidence type="ECO:0000256" key="11">
    <source>
        <dbReference type="ARBA" id="ARBA00023180"/>
    </source>
</evidence>
<dbReference type="InterPro" id="IPR050119">
    <property type="entry name" value="CCR1-9-like"/>
</dbReference>
<feature type="transmembrane region" description="Helical" evidence="14">
    <location>
        <begin position="170"/>
        <end position="193"/>
    </location>
</feature>
<dbReference type="Pfam" id="PF00001">
    <property type="entry name" value="7tm_1"/>
    <property type="match status" value="1"/>
</dbReference>
<keyword evidence="6 14" id="KW-1133">Transmembrane helix</keyword>
<dbReference type="InterPro" id="IPR001277">
    <property type="entry name" value="CXCR4/ACKR2"/>
</dbReference>
<keyword evidence="4 13" id="KW-0812">Transmembrane</keyword>
<dbReference type="GO" id="GO:0006955">
    <property type="term" value="P:immune response"/>
    <property type="evidence" value="ECO:0007669"/>
    <property type="project" value="TreeGrafter"/>
</dbReference>
<dbReference type="GO" id="GO:0019722">
    <property type="term" value="P:calcium-mediated signaling"/>
    <property type="evidence" value="ECO:0007669"/>
    <property type="project" value="TreeGrafter"/>
</dbReference>
<evidence type="ECO:0000256" key="2">
    <source>
        <dbReference type="ARBA" id="ARBA00004651"/>
    </source>
</evidence>
<evidence type="ECO:0000256" key="8">
    <source>
        <dbReference type="ARBA" id="ARBA00023136"/>
    </source>
</evidence>
<dbReference type="GO" id="GO:0060326">
    <property type="term" value="P:cell chemotaxis"/>
    <property type="evidence" value="ECO:0007669"/>
    <property type="project" value="TreeGrafter"/>
</dbReference>
<dbReference type="PRINTS" id="PR00645">
    <property type="entry name" value="CXCCHMKINER4"/>
</dbReference>